<dbReference type="Pfam" id="PF00593">
    <property type="entry name" value="TonB_dep_Rec_b-barrel"/>
    <property type="match status" value="1"/>
</dbReference>
<evidence type="ECO:0000313" key="14">
    <source>
        <dbReference type="Proteomes" id="UP000651668"/>
    </source>
</evidence>
<accession>A0A916UGY4</accession>
<dbReference type="Pfam" id="PF07715">
    <property type="entry name" value="Plug"/>
    <property type="match status" value="1"/>
</dbReference>
<dbReference type="GO" id="GO:0009279">
    <property type="term" value="C:cell outer membrane"/>
    <property type="evidence" value="ECO:0007669"/>
    <property type="project" value="UniProtKB-SubCell"/>
</dbReference>
<dbReference type="InterPro" id="IPR037066">
    <property type="entry name" value="Plug_dom_sf"/>
</dbReference>
<keyword evidence="7 8" id="KW-0998">Cell outer membrane</keyword>
<dbReference type="InterPro" id="IPR000531">
    <property type="entry name" value="Beta-barrel_TonB"/>
</dbReference>
<feature type="signal peptide" evidence="10">
    <location>
        <begin position="1"/>
        <end position="18"/>
    </location>
</feature>
<evidence type="ECO:0008006" key="15">
    <source>
        <dbReference type="Google" id="ProtNLM"/>
    </source>
</evidence>
<organism evidence="13 14">
    <name type="scientific">Pedobacter quisquiliarum</name>
    <dbReference type="NCBI Taxonomy" id="1834438"/>
    <lineage>
        <taxon>Bacteria</taxon>
        <taxon>Pseudomonadati</taxon>
        <taxon>Bacteroidota</taxon>
        <taxon>Sphingobacteriia</taxon>
        <taxon>Sphingobacteriales</taxon>
        <taxon>Sphingobacteriaceae</taxon>
        <taxon>Pedobacter</taxon>
    </lineage>
</organism>
<evidence type="ECO:0000259" key="11">
    <source>
        <dbReference type="Pfam" id="PF00593"/>
    </source>
</evidence>
<evidence type="ECO:0000256" key="1">
    <source>
        <dbReference type="ARBA" id="ARBA00004571"/>
    </source>
</evidence>
<dbReference type="InterPro" id="IPR036942">
    <property type="entry name" value="Beta-barrel_TonB_sf"/>
</dbReference>
<gene>
    <name evidence="13" type="ORF">GCM10011387_25040</name>
</gene>
<evidence type="ECO:0000256" key="2">
    <source>
        <dbReference type="ARBA" id="ARBA00022448"/>
    </source>
</evidence>
<dbReference type="PANTHER" id="PTHR30069">
    <property type="entry name" value="TONB-DEPENDENT OUTER MEMBRANE RECEPTOR"/>
    <property type="match status" value="1"/>
</dbReference>
<evidence type="ECO:0000256" key="10">
    <source>
        <dbReference type="SAM" id="SignalP"/>
    </source>
</evidence>
<feature type="domain" description="TonB-dependent receptor-like beta-barrel" evidence="11">
    <location>
        <begin position="288"/>
        <end position="709"/>
    </location>
</feature>
<keyword evidence="10" id="KW-0732">Signal</keyword>
<reference evidence="13" key="2">
    <citation type="submission" date="2020-09" db="EMBL/GenBank/DDBJ databases">
        <authorList>
            <person name="Sun Q."/>
            <person name="Zhou Y."/>
        </authorList>
    </citation>
    <scope>NUCLEOTIDE SEQUENCE</scope>
    <source>
        <strain evidence="13">CGMCC 1.15343</strain>
    </source>
</reference>
<evidence type="ECO:0000259" key="12">
    <source>
        <dbReference type="Pfam" id="PF07715"/>
    </source>
</evidence>
<dbReference type="Pfam" id="PF13715">
    <property type="entry name" value="CarbopepD_reg_2"/>
    <property type="match status" value="1"/>
</dbReference>
<comment type="similarity">
    <text evidence="8 9">Belongs to the TonB-dependent receptor family.</text>
</comment>
<proteinExistence type="inferred from homology"/>
<feature type="domain" description="TonB-dependent receptor plug" evidence="12">
    <location>
        <begin position="116"/>
        <end position="219"/>
    </location>
</feature>
<dbReference type="InterPro" id="IPR039426">
    <property type="entry name" value="TonB-dep_rcpt-like"/>
</dbReference>
<reference evidence="13" key="1">
    <citation type="journal article" date="2014" name="Int. J. Syst. Evol. Microbiol.">
        <title>Complete genome sequence of Corynebacterium casei LMG S-19264T (=DSM 44701T), isolated from a smear-ripened cheese.</title>
        <authorList>
            <consortium name="US DOE Joint Genome Institute (JGI-PGF)"/>
            <person name="Walter F."/>
            <person name="Albersmeier A."/>
            <person name="Kalinowski J."/>
            <person name="Ruckert C."/>
        </authorList>
    </citation>
    <scope>NUCLEOTIDE SEQUENCE</scope>
    <source>
        <strain evidence="13">CGMCC 1.15343</strain>
    </source>
</reference>
<sequence length="752" mass="83780">MKKLLLPLLLLLNTAIYAQKNEFSGKLIDAKSKIAIPGATIWFGDGHAADISDEQGVFSIRRSMDGPATLYITAIGYERQEIKISNIKAGQVFSLQPATNQLQDVLISGAAGNPYRAISDADIRLRGVSNSQEVLRMVPGLFIGQHQGGGKAEQIFLRGFDNDHGTDIKLEVDGMPINMVSHAHGQGYSDSHFIIPETIGNTTFKKGSADAEKGNMVTSGYAAFHTLNALDRNVFRVEAGQFNTYRALAMVNLLSKKAMNQNHSWYAAGEYRYSDSYFEHPQRFKRTNFFTKYYGRISDNSTLAASASTFYSDWKASGQIPDYAVNDGTIGFFGALDPNEGGVTSRTNFNAVLLTSTPNNNLIKNQLYYSRYALDLHTNFTFFLEDPENGDEIRQREGRDIFGYHGSYTQDDYIGNLKLSSQIGLDVRLDATQNSELSHTRNNTYLLDAIKLGDITELNSGVFLSETLRFNETFSINAGLRFDQFYYRYYNKLDEDPTLNGAGAYKEQNNILSPKLSFFYQPSNRTQFYLTAGRGFHSNDTRGVVSAAGLKTLPAAYTTDLGTVLKISDKLLVNAAVWQIHLDNEYVYSGDGGSVEFSGKTQRVGFDFSARYQPIPAIYLDADLNYAHGRAVDEAKGEDYIPLAPVWSSSAGITYMNKTGINGSLRYRYLGDRPANEDYSLTATGYFITDLVLNYTAKRFEVGLTVNNLFNVKWKETQFETLTKLRNRDAVNSIAFTPGTKFAALAHVSFFF</sequence>
<dbReference type="PANTHER" id="PTHR30069:SF36">
    <property type="entry name" value="BLL6948 PROTEIN"/>
    <property type="match status" value="1"/>
</dbReference>
<evidence type="ECO:0000256" key="4">
    <source>
        <dbReference type="ARBA" id="ARBA00022692"/>
    </source>
</evidence>
<evidence type="ECO:0000256" key="5">
    <source>
        <dbReference type="ARBA" id="ARBA00023077"/>
    </source>
</evidence>
<dbReference type="SUPFAM" id="SSF49464">
    <property type="entry name" value="Carboxypeptidase regulatory domain-like"/>
    <property type="match status" value="1"/>
</dbReference>
<dbReference type="RefSeq" id="WP_188627256.1">
    <property type="nucleotide sequence ID" value="NZ_BMIL01000008.1"/>
</dbReference>
<dbReference type="EMBL" id="BMIL01000008">
    <property type="protein sequence ID" value="GGC70597.1"/>
    <property type="molecule type" value="Genomic_DNA"/>
</dbReference>
<protein>
    <recommendedName>
        <fullName evidence="15">Outer membrane receptor proteins, mostly Fe transport</fullName>
    </recommendedName>
</protein>
<keyword evidence="2 8" id="KW-0813">Transport</keyword>
<keyword evidence="14" id="KW-1185">Reference proteome</keyword>
<dbReference type="GO" id="GO:0015344">
    <property type="term" value="F:siderophore uptake transmembrane transporter activity"/>
    <property type="evidence" value="ECO:0007669"/>
    <property type="project" value="TreeGrafter"/>
</dbReference>
<keyword evidence="4 8" id="KW-0812">Transmembrane</keyword>
<dbReference type="InterPro" id="IPR012910">
    <property type="entry name" value="Plug_dom"/>
</dbReference>
<dbReference type="GO" id="GO:0044718">
    <property type="term" value="P:siderophore transmembrane transport"/>
    <property type="evidence" value="ECO:0007669"/>
    <property type="project" value="TreeGrafter"/>
</dbReference>
<dbReference type="SUPFAM" id="SSF56935">
    <property type="entry name" value="Porins"/>
    <property type="match status" value="1"/>
</dbReference>
<evidence type="ECO:0000256" key="8">
    <source>
        <dbReference type="PROSITE-ProRule" id="PRU01360"/>
    </source>
</evidence>
<comment type="caution">
    <text evidence="13">The sequence shown here is derived from an EMBL/GenBank/DDBJ whole genome shotgun (WGS) entry which is preliminary data.</text>
</comment>
<comment type="subcellular location">
    <subcellularLocation>
        <location evidence="1 8">Cell outer membrane</location>
        <topology evidence="1 8">Multi-pass membrane protein</topology>
    </subcellularLocation>
</comment>
<name>A0A916UGY4_9SPHI</name>
<dbReference type="PROSITE" id="PS52016">
    <property type="entry name" value="TONB_DEPENDENT_REC_3"/>
    <property type="match status" value="1"/>
</dbReference>
<evidence type="ECO:0000256" key="9">
    <source>
        <dbReference type="RuleBase" id="RU003357"/>
    </source>
</evidence>
<dbReference type="Gene3D" id="2.40.170.20">
    <property type="entry name" value="TonB-dependent receptor, beta-barrel domain"/>
    <property type="match status" value="1"/>
</dbReference>
<dbReference type="Gene3D" id="2.170.130.10">
    <property type="entry name" value="TonB-dependent receptor, plug domain"/>
    <property type="match status" value="1"/>
</dbReference>
<keyword evidence="3 8" id="KW-1134">Transmembrane beta strand</keyword>
<evidence type="ECO:0000256" key="3">
    <source>
        <dbReference type="ARBA" id="ARBA00022452"/>
    </source>
</evidence>
<evidence type="ECO:0000313" key="13">
    <source>
        <dbReference type="EMBL" id="GGC70597.1"/>
    </source>
</evidence>
<feature type="chain" id="PRO_5037663556" description="Outer membrane receptor proteins, mostly Fe transport" evidence="10">
    <location>
        <begin position="19"/>
        <end position="752"/>
    </location>
</feature>
<keyword evidence="6 8" id="KW-0472">Membrane</keyword>
<evidence type="ECO:0000256" key="7">
    <source>
        <dbReference type="ARBA" id="ARBA00023237"/>
    </source>
</evidence>
<dbReference type="Proteomes" id="UP000651668">
    <property type="component" value="Unassembled WGS sequence"/>
</dbReference>
<keyword evidence="5 9" id="KW-0798">TonB box</keyword>
<dbReference type="AlphaFoldDB" id="A0A916UGY4"/>
<dbReference type="InterPro" id="IPR008969">
    <property type="entry name" value="CarboxyPept-like_regulatory"/>
</dbReference>
<evidence type="ECO:0000256" key="6">
    <source>
        <dbReference type="ARBA" id="ARBA00023136"/>
    </source>
</evidence>